<evidence type="ECO:0000313" key="1">
    <source>
        <dbReference type="EMBL" id="MFA0809759.1"/>
    </source>
</evidence>
<sequence length="147" mass="15849">MSRKRILQNYPRLSRWQAMLLLLVFLSARGLVPAGFMPAAFAAGTPYGLCHGDSRSALLLNALTNPIQQHHHGHQADHLDGHNHNTLTAHSFADNYCSFSVVTNIVSAPATDLGLPSAEAVVATSPFSFTLAPSSAYTRPLIRAPPH</sequence>
<evidence type="ECO:0000313" key="2">
    <source>
        <dbReference type="Proteomes" id="UP001569428"/>
    </source>
</evidence>
<protein>
    <recommendedName>
        <fullName evidence="3">DUF2946 domain-containing protein</fullName>
    </recommendedName>
</protein>
<dbReference type="RefSeq" id="WP_371837375.1">
    <property type="nucleotide sequence ID" value="NZ_JBGMEK010000003.1"/>
</dbReference>
<keyword evidence="2" id="KW-1185">Reference proteome</keyword>
<comment type="caution">
    <text evidence="1">The sequence shown here is derived from an EMBL/GenBank/DDBJ whole genome shotgun (WGS) entry which is preliminary data.</text>
</comment>
<dbReference type="EMBL" id="JBGMEK010000003">
    <property type="protein sequence ID" value="MFA0809759.1"/>
    <property type="molecule type" value="Genomic_DNA"/>
</dbReference>
<organism evidence="1 2">
    <name type="scientific">Microbulbifer epialgicus</name>
    <dbReference type="NCBI Taxonomy" id="393907"/>
    <lineage>
        <taxon>Bacteria</taxon>
        <taxon>Pseudomonadati</taxon>
        <taxon>Pseudomonadota</taxon>
        <taxon>Gammaproteobacteria</taxon>
        <taxon>Cellvibrionales</taxon>
        <taxon>Microbulbiferaceae</taxon>
        <taxon>Microbulbifer</taxon>
    </lineage>
</organism>
<reference evidence="1 2" key="1">
    <citation type="submission" date="2024-08" db="EMBL/GenBank/DDBJ databases">
        <authorList>
            <person name="Ishaq N."/>
        </authorList>
    </citation>
    <scope>NUCLEOTIDE SEQUENCE [LARGE SCALE GENOMIC DNA]</scope>
    <source>
        <strain evidence="1 2">DSM 18651</strain>
    </source>
</reference>
<evidence type="ECO:0008006" key="3">
    <source>
        <dbReference type="Google" id="ProtNLM"/>
    </source>
</evidence>
<proteinExistence type="predicted"/>
<dbReference type="Proteomes" id="UP001569428">
    <property type="component" value="Unassembled WGS sequence"/>
</dbReference>
<gene>
    <name evidence="1" type="ORF">ACCI49_02410</name>
</gene>
<accession>A0ABV4NUS6</accession>
<name>A0ABV4NUS6_9GAMM</name>